<feature type="region of interest" description="Disordered" evidence="1">
    <location>
        <begin position="81"/>
        <end position="110"/>
    </location>
</feature>
<reference evidence="3" key="1">
    <citation type="journal article" date="2014" name="Proc. Natl. Acad. Sci. U.S.A.">
        <title>Extensive sampling of basidiomycete genomes demonstrates inadequacy of the white-rot/brown-rot paradigm for wood decay fungi.</title>
        <authorList>
            <person name="Riley R."/>
            <person name="Salamov A.A."/>
            <person name="Brown D.W."/>
            <person name="Nagy L.G."/>
            <person name="Floudas D."/>
            <person name="Held B.W."/>
            <person name="Levasseur A."/>
            <person name="Lombard V."/>
            <person name="Morin E."/>
            <person name="Otillar R."/>
            <person name="Lindquist E.A."/>
            <person name="Sun H."/>
            <person name="LaButti K.M."/>
            <person name="Schmutz J."/>
            <person name="Jabbour D."/>
            <person name="Luo H."/>
            <person name="Baker S.E."/>
            <person name="Pisabarro A.G."/>
            <person name="Walton J.D."/>
            <person name="Blanchette R.A."/>
            <person name="Henrissat B."/>
            <person name="Martin F."/>
            <person name="Cullen D."/>
            <person name="Hibbett D.S."/>
            <person name="Grigoriev I.V."/>
        </authorList>
    </citation>
    <scope>NUCLEOTIDE SEQUENCE [LARGE SCALE GENOMIC DNA]</scope>
    <source>
        <strain evidence="3">PC15</strain>
    </source>
</reference>
<dbReference type="InParanoid" id="A0A067NHH1"/>
<evidence type="ECO:0000313" key="2">
    <source>
        <dbReference type="EMBL" id="KDQ26400.1"/>
    </source>
</evidence>
<sequence>MLPKNSAAWAEMVQAAQIPENWNTYNSCRSVVNIANQLASDKKPMRGFMRAALQTWQAPGWVKRARNIHLLPRITVANTMASSSTSTTATPHSKATMNESPTASASRIGPPICTELRPTMGYQALSMDALPEAWCTYDYYFRHVKAMSAGLGDNLLDLRTQRGHRLIRRTGPSPAVGDPTLERNCSVYAERATTLLAMPGRYQAVMNRLGLTIPSVYQPVHYTGPLDNLLVEDVAAHLAACGVSIEMVSDAWLFT</sequence>
<name>A0A067NHH1_PLEO1</name>
<dbReference type="EMBL" id="KL198009">
    <property type="protein sequence ID" value="KDQ26400.1"/>
    <property type="molecule type" value="Genomic_DNA"/>
</dbReference>
<gene>
    <name evidence="2" type="ORF">PLEOSDRAFT_1105303</name>
</gene>
<feature type="compositionally biased region" description="Low complexity" evidence="1">
    <location>
        <begin position="81"/>
        <end position="96"/>
    </location>
</feature>
<dbReference type="OrthoDB" id="3064704at2759"/>
<dbReference type="HOGENOM" id="CLU_1090384_0_0_1"/>
<organism evidence="2 3">
    <name type="scientific">Pleurotus ostreatus (strain PC15)</name>
    <name type="common">Oyster mushroom</name>
    <dbReference type="NCBI Taxonomy" id="1137138"/>
    <lineage>
        <taxon>Eukaryota</taxon>
        <taxon>Fungi</taxon>
        <taxon>Dikarya</taxon>
        <taxon>Basidiomycota</taxon>
        <taxon>Agaricomycotina</taxon>
        <taxon>Agaricomycetes</taxon>
        <taxon>Agaricomycetidae</taxon>
        <taxon>Agaricales</taxon>
        <taxon>Pleurotineae</taxon>
        <taxon>Pleurotaceae</taxon>
        <taxon>Pleurotus</taxon>
    </lineage>
</organism>
<evidence type="ECO:0000256" key="1">
    <source>
        <dbReference type="SAM" id="MobiDB-lite"/>
    </source>
</evidence>
<accession>A0A067NHH1</accession>
<proteinExistence type="predicted"/>
<evidence type="ECO:0000313" key="3">
    <source>
        <dbReference type="Proteomes" id="UP000027073"/>
    </source>
</evidence>
<dbReference type="AlphaFoldDB" id="A0A067NHH1"/>
<dbReference type="VEuPathDB" id="FungiDB:PLEOSDRAFT_1105303"/>
<protein>
    <submittedName>
        <fullName evidence="2">Uncharacterized protein</fullName>
    </submittedName>
</protein>
<dbReference type="Proteomes" id="UP000027073">
    <property type="component" value="Unassembled WGS sequence"/>
</dbReference>